<keyword evidence="3" id="KW-0966">Cell projection</keyword>
<dbReference type="EMBL" id="JADGJD010000955">
    <property type="protein sequence ID" value="KAJ3047466.1"/>
    <property type="molecule type" value="Genomic_DNA"/>
</dbReference>
<dbReference type="Gene3D" id="1.20.890.10">
    <property type="entry name" value="cAMP-dependent protein kinase regulatory subunit, dimerization-anchoring domain"/>
    <property type="match status" value="1"/>
</dbReference>
<feature type="compositionally biased region" description="Low complexity" evidence="5">
    <location>
        <begin position="359"/>
        <end position="379"/>
    </location>
</feature>
<dbReference type="AlphaFoldDB" id="A0AAD5SE85"/>
<comment type="subcellular location">
    <subcellularLocation>
        <location evidence="1">Cell projection</location>
        <location evidence="1">Cilium</location>
        <location evidence="1">Flagellum</location>
    </subcellularLocation>
</comment>
<name>A0AAD5SE85_9FUNG</name>
<dbReference type="PANTHER" id="PTHR14952">
    <property type="entry name" value="ROPPORIN-1-LIKE PROTEIN"/>
    <property type="match status" value="1"/>
</dbReference>
<evidence type="ECO:0000256" key="4">
    <source>
        <dbReference type="ARBA" id="ARBA00035651"/>
    </source>
</evidence>
<comment type="similarity">
    <text evidence="4">Belongs to the ropporin family.</text>
</comment>
<feature type="compositionally biased region" description="Low complexity" evidence="5">
    <location>
        <begin position="227"/>
        <end position="243"/>
    </location>
</feature>
<evidence type="ECO:0000256" key="1">
    <source>
        <dbReference type="ARBA" id="ARBA00004230"/>
    </source>
</evidence>
<comment type="caution">
    <text evidence="7">The sequence shown here is derived from an EMBL/GenBank/DDBJ whole genome shotgun (WGS) entry which is preliminary data.</text>
</comment>
<evidence type="ECO:0000259" key="6">
    <source>
        <dbReference type="SMART" id="SM00394"/>
    </source>
</evidence>
<feature type="domain" description="RIIa" evidence="6">
    <location>
        <begin position="24"/>
        <end position="61"/>
    </location>
</feature>
<feature type="compositionally biased region" description="Low complexity" evidence="5">
    <location>
        <begin position="260"/>
        <end position="281"/>
    </location>
</feature>
<dbReference type="Proteomes" id="UP001212841">
    <property type="component" value="Unassembled WGS sequence"/>
</dbReference>
<keyword evidence="2" id="KW-0969">Cilium</keyword>
<keyword evidence="8" id="KW-1185">Reference proteome</keyword>
<keyword evidence="2" id="KW-0282">Flagellum</keyword>
<gene>
    <name evidence="7" type="primary">ROPN1L_2</name>
    <name evidence="7" type="ORF">HK097_011512</name>
</gene>
<evidence type="ECO:0000256" key="2">
    <source>
        <dbReference type="ARBA" id="ARBA00022846"/>
    </source>
</evidence>
<protein>
    <submittedName>
        <fullName evidence="7">Ropporin-1-like protein</fullName>
    </submittedName>
</protein>
<proteinExistence type="inferred from homology"/>
<evidence type="ECO:0000313" key="7">
    <source>
        <dbReference type="EMBL" id="KAJ3047466.1"/>
    </source>
</evidence>
<evidence type="ECO:0000256" key="5">
    <source>
        <dbReference type="SAM" id="MobiDB-lite"/>
    </source>
</evidence>
<feature type="compositionally biased region" description="Basic and acidic residues" evidence="5">
    <location>
        <begin position="283"/>
        <end position="300"/>
    </location>
</feature>
<organism evidence="7 8">
    <name type="scientific">Rhizophlyctis rosea</name>
    <dbReference type="NCBI Taxonomy" id="64517"/>
    <lineage>
        <taxon>Eukaryota</taxon>
        <taxon>Fungi</taxon>
        <taxon>Fungi incertae sedis</taxon>
        <taxon>Chytridiomycota</taxon>
        <taxon>Chytridiomycota incertae sedis</taxon>
        <taxon>Chytridiomycetes</taxon>
        <taxon>Rhizophlyctidales</taxon>
        <taxon>Rhizophlyctidaceae</taxon>
        <taxon>Rhizophlyctis</taxon>
    </lineage>
</organism>
<sequence>MADTATRPASGNAVQTPEQVTVPPNLPDILKAYTKHIIKTQPKDILASSAEYFSRLARQKTSTPNKIDTSNLQSFFSKFYNSDKPNVSRREIDDAARTAGMAAGQITEAVSLGAWTRDAIPWLQLWTLLVAATAGTFISTITAVCDIVGDNGRIMTAPIIEVLQYLSKMDQNVDEDQVTAVIDSLGTSRIYAISDLLETIQAKVQPNDQPYNPKTPLARQPSKTAEEQAPPTEAAPAAEAEPFTETDRAPDQAPEEEEAQQQPQQPQSRQQSRQQSRVQSQTDVRKSQPDVRKSQPDVRKSQNAISAPQPEAEEEQPPQPTEPETEPKREESTTNIPARPELTNNIDAEPAETAHAEPAESANAESAPEAPQPAQSENAPPAPEEQPKVQEEPKEEDNPAAATAQEKDASPQAGAETTEGGQKQ</sequence>
<accession>A0AAD5SE85</accession>
<dbReference type="InterPro" id="IPR003117">
    <property type="entry name" value="cAMP_dep_PK_reg_su_I/II_a/b"/>
</dbReference>
<dbReference type="SUPFAM" id="SSF47391">
    <property type="entry name" value="Dimerization-anchoring domain of cAMP-dependent PK regulatory subunit"/>
    <property type="match status" value="1"/>
</dbReference>
<dbReference type="SMART" id="SM00394">
    <property type="entry name" value="RIIa"/>
    <property type="match status" value="1"/>
</dbReference>
<dbReference type="GO" id="GO:0031514">
    <property type="term" value="C:motile cilium"/>
    <property type="evidence" value="ECO:0007669"/>
    <property type="project" value="UniProtKB-SubCell"/>
</dbReference>
<evidence type="ECO:0000313" key="8">
    <source>
        <dbReference type="Proteomes" id="UP001212841"/>
    </source>
</evidence>
<reference evidence="7" key="1">
    <citation type="submission" date="2020-05" db="EMBL/GenBank/DDBJ databases">
        <title>Phylogenomic resolution of chytrid fungi.</title>
        <authorList>
            <person name="Stajich J.E."/>
            <person name="Amses K."/>
            <person name="Simmons R."/>
            <person name="Seto K."/>
            <person name="Myers J."/>
            <person name="Bonds A."/>
            <person name="Quandt C.A."/>
            <person name="Barry K."/>
            <person name="Liu P."/>
            <person name="Grigoriev I."/>
            <person name="Longcore J.E."/>
            <person name="James T.Y."/>
        </authorList>
    </citation>
    <scope>NUCLEOTIDE SEQUENCE</scope>
    <source>
        <strain evidence="7">JEL0318</strain>
    </source>
</reference>
<feature type="region of interest" description="Disordered" evidence="5">
    <location>
        <begin position="204"/>
        <end position="424"/>
    </location>
</feature>
<dbReference type="PANTHER" id="PTHR14952:SF9">
    <property type="entry name" value="EF-HAND DOMAIN-CONTAINING PROTEIN"/>
    <property type="match status" value="1"/>
</dbReference>
<evidence type="ECO:0000256" key="3">
    <source>
        <dbReference type="ARBA" id="ARBA00023273"/>
    </source>
</evidence>